<organism evidence="13 14">
    <name type="scientific">Agromyces aurantiacus</name>
    <dbReference type="NCBI Taxonomy" id="165814"/>
    <lineage>
        <taxon>Bacteria</taxon>
        <taxon>Bacillati</taxon>
        <taxon>Actinomycetota</taxon>
        <taxon>Actinomycetes</taxon>
        <taxon>Micrococcales</taxon>
        <taxon>Microbacteriaceae</taxon>
        <taxon>Agromyces</taxon>
    </lineage>
</organism>
<feature type="compositionally biased region" description="Pro residues" evidence="11">
    <location>
        <begin position="199"/>
        <end position="217"/>
    </location>
</feature>
<dbReference type="InterPro" id="IPR000795">
    <property type="entry name" value="T_Tr_GTP-bd_dom"/>
</dbReference>
<dbReference type="Pfam" id="PF22042">
    <property type="entry name" value="EF-G_D2"/>
    <property type="match status" value="1"/>
</dbReference>
<evidence type="ECO:0000256" key="6">
    <source>
        <dbReference type="ARBA" id="ARBA00023134"/>
    </source>
</evidence>
<dbReference type="InterPro" id="IPR036925">
    <property type="entry name" value="TIF_IF2_dom3_sf"/>
</dbReference>
<dbReference type="NCBIfam" id="TIGR00487">
    <property type="entry name" value="IF-2"/>
    <property type="match status" value="1"/>
</dbReference>
<feature type="binding site" evidence="8">
    <location>
        <begin position="471"/>
        <end position="475"/>
    </location>
    <ligand>
        <name>GTP</name>
        <dbReference type="ChEBI" id="CHEBI:37565"/>
    </ligand>
</feature>
<evidence type="ECO:0000313" key="13">
    <source>
        <dbReference type="EMBL" id="MFC4829670.1"/>
    </source>
</evidence>
<evidence type="ECO:0000256" key="10">
    <source>
        <dbReference type="SAM" id="Coils"/>
    </source>
</evidence>
<dbReference type="InterPro" id="IPR027417">
    <property type="entry name" value="P-loop_NTPase"/>
</dbReference>
<protein>
    <recommendedName>
        <fullName evidence="2 8">Translation initiation factor IF-2</fullName>
    </recommendedName>
</protein>
<dbReference type="Gene3D" id="3.40.50.10050">
    <property type="entry name" value="Translation initiation factor IF- 2, domain 3"/>
    <property type="match status" value="1"/>
</dbReference>
<sequence length="919" mass="96153">MAAKPRVHEIASELGVDSKVALEKLKEMGEYVKGPSSSIEPPVARRLRAALEAAGGAAKPEAAKPAAAKPGPKPGPKPAAPAPAPQAEAPLSVAERQAQAEQKAAQAAAEKAATSKAEQAAPAAPKPEAAGPKPGDVARPAGPKPGQNIPRPAPRPGAPRPGNNPFSSSQGMGQRPGQPRPGNNPFASSQGMGQRPTPGNIPRPQPPRPGAPRPGAPRPGGAGRPGGGFQRPGGAGGGARPGGAGGGFRPGGAPGGGFGGPRPAGGGGRGRGPGGGTAGAFGRGGGKSKARKSKRTKRQEFEMREAPSLGGVSVPRGDGNTVIRLRRGASISDFADKIDANPGSLVTVLFHLGEMATATESLDEATFEVLGAELGYKIQVVSPEDEDRELLEGFDIDLDQELEDETDEDLQARPPVVTVMGHVDHGKTRLLDAIRNANVVAGEAGGITQHIGAYQVHTEHEGIDRAITFIDTPGHEAFTAMRARGAQVTDIAILVVAADDGIMPQTIEALNHAQSANVPIVVAVNKIDKPDANPAKVRQQLTEFGLVAEEYGGDVMFVDVSARENIGIQDLLDAVLLTADAGLDLRANPDKDARGVAIEAKLDKGRGAVATVLIQSGTLKVGDAIVAGTAYGRVRAMSDENGEPVTAATPSRPVQVQGLSSVPRAGDTFLVTEEDRTARQIAEKREAAERNAQLAKARKRISLEDFTRALEEGKVEALNLIIKGDVSGAVEALEESLMKIEVDESVQLRILHRGVGAVTESDIDLATIDNAIVIGFNVRPDVKARERAAREGVDVRFYNVIYNAIDDIENSLKGMLKPEFEEVQSGVAEIREVFRSSKFGNIAGVIVRSGTITRNAKARVIRDGVVVGDNLAIESLRRFKDDVTEVRTDFEAGIGLGKYNDIQVGDEIETIEMREKPRV</sequence>
<accession>A0ABV9RBE2</accession>
<dbReference type="InterPro" id="IPR006847">
    <property type="entry name" value="IF2_N"/>
</dbReference>
<dbReference type="InterPro" id="IPR005225">
    <property type="entry name" value="Small_GTP-bd"/>
</dbReference>
<feature type="compositionally biased region" description="Pro residues" evidence="11">
    <location>
        <begin position="71"/>
        <end position="84"/>
    </location>
</feature>
<dbReference type="Gene3D" id="2.40.30.10">
    <property type="entry name" value="Translation factors"/>
    <property type="match status" value="2"/>
</dbReference>
<dbReference type="RefSeq" id="WP_204393557.1">
    <property type="nucleotide sequence ID" value="NZ_JAFBBW010000001.1"/>
</dbReference>
<evidence type="ECO:0000313" key="14">
    <source>
        <dbReference type="Proteomes" id="UP001595960"/>
    </source>
</evidence>
<feature type="compositionally biased region" description="Low complexity" evidence="11">
    <location>
        <begin position="50"/>
        <end position="70"/>
    </location>
</feature>
<comment type="caution">
    <text evidence="13">The sequence shown here is derived from an EMBL/GenBank/DDBJ whole genome shotgun (WGS) entry which is preliminary data.</text>
</comment>
<evidence type="ECO:0000256" key="5">
    <source>
        <dbReference type="ARBA" id="ARBA00022917"/>
    </source>
</evidence>
<dbReference type="InterPro" id="IPR053905">
    <property type="entry name" value="EF-G-like_DII"/>
</dbReference>
<gene>
    <name evidence="8 13" type="primary">infB</name>
    <name evidence="13" type="ORF">ACFPER_12765</name>
</gene>
<dbReference type="GO" id="GO:0003743">
    <property type="term" value="F:translation initiation factor activity"/>
    <property type="evidence" value="ECO:0007669"/>
    <property type="project" value="UniProtKB-KW"/>
</dbReference>
<evidence type="ECO:0000256" key="4">
    <source>
        <dbReference type="ARBA" id="ARBA00022741"/>
    </source>
</evidence>
<dbReference type="SUPFAM" id="SSF50447">
    <property type="entry name" value="Translation proteins"/>
    <property type="match status" value="2"/>
</dbReference>
<dbReference type="InterPro" id="IPR023115">
    <property type="entry name" value="TIF_IF2_dom3"/>
</dbReference>
<dbReference type="CDD" id="cd01887">
    <property type="entry name" value="IF2_eIF5B"/>
    <property type="match status" value="1"/>
</dbReference>
<evidence type="ECO:0000256" key="8">
    <source>
        <dbReference type="HAMAP-Rule" id="MF_00100"/>
    </source>
</evidence>
<evidence type="ECO:0000256" key="1">
    <source>
        <dbReference type="ARBA" id="ARBA00007733"/>
    </source>
</evidence>
<dbReference type="InterPro" id="IPR000178">
    <property type="entry name" value="TF_IF2_bacterial-like"/>
</dbReference>
<dbReference type="SUPFAM" id="SSF52540">
    <property type="entry name" value="P-loop containing nucleoside triphosphate hydrolases"/>
    <property type="match status" value="1"/>
</dbReference>
<feature type="binding site" evidence="8">
    <location>
        <begin position="525"/>
        <end position="528"/>
    </location>
    <ligand>
        <name>GTP</name>
        <dbReference type="ChEBI" id="CHEBI:37565"/>
    </ligand>
</feature>
<keyword evidence="5 8" id="KW-0648">Protein biosynthesis</keyword>
<dbReference type="NCBIfam" id="TIGR00231">
    <property type="entry name" value="small_GTP"/>
    <property type="match status" value="1"/>
</dbReference>
<feature type="coiled-coil region" evidence="10">
    <location>
        <begin position="671"/>
        <end position="698"/>
    </location>
</feature>
<dbReference type="InterPro" id="IPR044145">
    <property type="entry name" value="IF2_II"/>
</dbReference>
<keyword evidence="4 8" id="KW-0547">Nucleotide-binding</keyword>
<dbReference type="SUPFAM" id="SSF52156">
    <property type="entry name" value="Initiation factor IF2/eIF5b, domain 3"/>
    <property type="match status" value="1"/>
</dbReference>
<proteinExistence type="inferred from homology"/>
<comment type="similarity">
    <text evidence="1 8 9">Belongs to the TRAFAC class translation factor GTPase superfamily. Classic translation factor GTPase family. IF-2 subfamily.</text>
</comment>
<dbReference type="PRINTS" id="PR00315">
    <property type="entry name" value="ELONGATNFCT"/>
</dbReference>
<comment type="caution">
    <text evidence="8">Lacks conserved residue(s) required for the propagation of feature annotation.</text>
</comment>
<keyword evidence="10" id="KW-0175">Coiled coil</keyword>
<keyword evidence="8" id="KW-0963">Cytoplasm</keyword>
<dbReference type="InterPro" id="IPR015760">
    <property type="entry name" value="TIF_IF2"/>
</dbReference>
<name>A0ABV9RBE2_9MICO</name>
<evidence type="ECO:0000256" key="11">
    <source>
        <dbReference type="SAM" id="MobiDB-lite"/>
    </source>
</evidence>
<reference evidence="14" key="1">
    <citation type="journal article" date="2019" name="Int. J. Syst. Evol. Microbiol.">
        <title>The Global Catalogue of Microorganisms (GCM) 10K type strain sequencing project: providing services to taxonomists for standard genome sequencing and annotation.</title>
        <authorList>
            <consortium name="The Broad Institute Genomics Platform"/>
            <consortium name="The Broad Institute Genome Sequencing Center for Infectious Disease"/>
            <person name="Wu L."/>
            <person name="Ma J."/>
        </authorList>
    </citation>
    <scope>NUCLEOTIDE SEQUENCE [LARGE SCALE GENOMIC DNA]</scope>
    <source>
        <strain evidence="14">CGMCC 1.12192</strain>
    </source>
</reference>
<dbReference type="CDD" id="cd03692">
    <property type="entry name" value="mtIF2_IVc"/>
    <property type="match status" value="1"/>
</dbReference>
<evidence type="ECO:0000256" key="9">
    <source>
        <dbReference type="RuleBase" id="RU000644"/>
    </source>
</evidence>
<feature type="compositionally biased region" description="Low complexity" evidence="11">
    <location>
        <begin position="160"/>
        <end position="185"/>
    </location>
</feature>
<keyword evidence="14" id="KW-1185">Reference proteome</keyword>
<dbReference type="CDD" id="cd03702">
    <property type="entry name" value="IF2_mtIF2_II"/>
    <property type="match status" value="1"/>
</dbReference>
<evidence type="ECO:0000256" key="7">
    <source>
        <dbReference type="ARBA" id="ARBA00025162"/>
    </source>
</evidence>
<dbReference type="HAMAP" id="MF_00100_B">
    <property type="entry name" value="IF_2_B"/>
    <property type="match status" value="1"/>
</dbReference>
<feature type="domain" description="Tr-type G" evidence="12">
    <location>
        <begin position="412"/>
        <end position="586"/>
    </location>
</feature>
<keyword evidence="3 8" id="KW-0396">Initiation factor</keyword>
<feature type="compositionally biased region" description="Low complexity" evidence="11">
    <location>
        <begin position="85"/>
        <end position="134"/>
    </location>
</feature>
<keyword evidence="6 8" id="KW-0342">GTP-binding</keyword>
<dbReference type="InterPro" id="IPR009000">
    <property type="entry name" value="Transl_B-barrel_sf"/>
</dbReference>
<dbReference type="EMBL" id="JBHSJC010000001">
    <property type="protein sequence ID" value="MFC4829670.1"/>
    <property type="molecule type" value="Genomic_DNA"/>
</dbReference>
<dbReference type="Gene3D" id="3.40.50.300">
    <property type="entry name" value="P-loop containing nucleotide triphosphate hydrolases"/>
    <property type="match status" value="1"/>
</dbReference>
<comment type="subcellular location">
    <subcellularLocation>
        <location evidence="8">Cytoplasm</location>
    </subcellularLocation>
</comment>
<feature type="binding site" evidence="8">
    <location>
        <begin position="421"/>
        <end position="428"/>
    </location>
    <ligand>
        <name>GTP</name>
        <dbReference type="ChEBI" id="CHEBI:37565"/>
    </ligand>
</feature>
<dbReference type="Pfam" id="PF00009">
    <property type="entry name" value="GTP_EFTU"/>
    <property type="match status" value="1"/>
</dbReference>
<comment type="function">
    <text evidence="7 8 9">One of the essential components for the initiation of protein synthesis. Protects formylmethionyl-tRNA from spontaneous hydrolysis and promotes its binding to the 30S ribosomal subunits. Also involved in the hydrolysis of GTP during the formation of the 70S ribosomal complex.</text>
</comment>
<dbReference type="Gene3D" id="1.10.10.2480">
    <property type="match status" value="1"/>
</dbReference>
<feature type="region of interest" description="Disordered" evidence="11">
    <location>
        <begin position="50"/>
        <end position="317"/>
    </location>
</feature>
<feature type="compositionally biased region" description="Gly residues" evidence="11">
    <location>
        <begin position="218"/>
        <end position="285"/>
    </location>
</feature>
<dbReference type="PANTHER" id="PTHR43381:SF5">
    <property type="entry name" value="TR-TYPE G DOMAIN-CONTAINING PROTEIN"/>
    <property type="match status" value="1"/>
</dbReference>
<evidence type="ECO:0000256" key="3">
    <source>
        <dbReference type="ARBA" id="ARBA00022540"/>
    </source>
</evidence>
<dbReference type="PROSITE" id="PS51722">
    <property type="entry name" value="G_TR_2"/>
    <property type="match status" value="1"/>
</dbReference>
<evidence type="ECO:0000256" key="2">
    <source>
        <dbReference type="ARBA" id="ARBA00020675"/>
    </source>
</evidence>
<dbReference type="Pfam" id="PF04760">
    <property type="entry name" value="IF2_N"/>
    <property type="match status" value="2"/>
</dbReference>
<evidence type="ECO:0000259" key="12">
    <source>
        <dbReference type="PROSITE" id="PS51722"/>
    </source>
</evidence>
<dbReference type="Pfam" id="PF11987">
    <property type="entry name" value="IF-2"/>
    <property type="match status" value="1"/>
</dbReference>
<feature type="compositionally biased region" description="Basic residues" evidence="11">
    <location>
        <begin position="286"/>
        <end position="297"/>
    </location>
</feature>
<dbReference type="PANTHER" id="PTHR43381">
    <property type="entry name" value="TRANSLATION INITIATION FACTOR IF-2-RELATED"/>
    <property type="match status" value="1"/>
</dbReference>
<dbReference type="Proteomes" id="UP001595960">
    <property type="component" value="Unassembled WGS sequence"/>
</dbReference>